<feature type="compositionally biased region" description="Basic and acidic residues" evidence="1">
    <location>
        <begin position="79"/>
        <end position="89"/>
    </location>
</feature>
<feature type="domain" description="Ribosomal RNA-processing protein 14 N-terminal" evidence="2">
    <location>
        <begin position="10"/>
        <end position="39"/>
    </location>
</feature>
<dbReference type="AlphaFoldDB" id="A0A433C7S3"/>
<dbReference type="Pfam" id="PF15459">
    <property type="entry name" value="RRP14"/>
    <property type="match status" value="1"/>
</dbReference>
<dbReference type="EMBL" id="RBNI01013302">
    <property type="protein sequence ID" value="RUP34608.1"/>
    <property type="molecule type" value="Genomic_DNA"/>
</dbReference>
<dbReference type="Proteomes" id="UP000268093">
    <property type="component" value="Unassembled WGS sequence"/>
</dbReference>
<evidence type="ECO:0000313" key="3">
    <source>
        <dbReference type="EMBL" id="RUP34608.1"/>
    </source>
</evidence>
<feature type="compositionally biased region" description="Acidic residues" evidence="1">
    <location>
        <begin position="90"/>
        <end position="129"/>
    </location>
</feature>
<evidence type="ECO:0000313" key="4">
    <source>
        <dbReference type="Proteomes" id="UP000268093"/>
    </source>
</evidence>
<evidence type="ECO:0000256" key="1">
    <source>
        <dbReference type="SAM" id="MobiDB-lite"/>
    </source>
</evidence>
<protein>
    <recommendedName>
        <fullName evidence="2">Ribosomal RNA-processing protein 14 N-terminal domain-containing protein</fullName>
    </recommendedName>
</protein>
<dbReference type="OrthoDB" id="444809at2759"/>
<reference evidence="3 4" key="1">
    <citation type="journal article" date="2018" name="New Phytol.">
        <title>Phylogenomics of Endogonaceae and evolution of mycorrhizas within Mucoromycota.</title>
        <authorList>
            <person name="Chang Y."/>
            <person name="Desiro A."/>
            <person name="Na H."/>
            <person name="Sandor L."/>
            <person name="Lipzen A."/>
            <person name="Clum A."/>
            <person name="Barry K."/>
            <person name="Grigoriev I.V."/>
            <person name="Martin F.M."/>
            <person name="Stajich J.E."/>
            <person name="Smith M.E."/>
            <person name="Bonito G."/>
            <person name="Spatafora J.W."/>
        </authorList>
    </citation>
    <scope>NUCLEOTIDE SEQUENCE [LARGE SCALE GENOMIC DNA]</scope>
    <source>
        <strain evidence="3 4">GMNB39</strain>
    </source>
</reference>
<comment type="caution">
    <text evidence="3">The sequence shown here is derived from an EMBL/GenBank/DDBJ whole genome shotgun (WGS) entry which is preliminary data.</text>
</comment>
<organism evidence="3 4">
    <name type="scientific">Jimgerdemannia flammicorona</name>
    <dbReference type="NCBI Taxonomy" id="994334"/>
    <lineage>
        <taxon>Eukaryota</taxon>
        <taxon>Fungi</taxon>
        <taxon>Fungi incertae sedis</taxon>
        <taxon>Mucoromycota</taxon>
        <taxon>Mucoromycotina</taxon>
        <taxon>Endogonomycetes</taxon>
        <taxon>Endogonales</taxon>
        <taxon>Endogonaceae</taxon>
        <taxon>Jimgerdemannia</taxon>
    </lineage>
</organism>
<proteinExistence type="predicted"/>
<gene>
    <name evidence="3" type="ORF">BC936DRAFT_138530</name>
</gene>
<name>A0A433C7S3_9FUNG</name>
<evidence type="ECO:0000259" key="2">
    <source>
        <dbReference type="Pfam" id="PF15459"/>
    </source>
</evidence>
<accession>A0A433C7S3</accession>
<feature type="compositionally biased region" description="Basic and acidic residues" evidence="1">
    <location>
        <begin position="130"/>
        <end position="142"/>
    </location>
</feature>
<dbReference type="InterPro" id="IPR029188">
    <property type="entry name" value="Rrp14_N"/>
</dbReference>
<feature type="non-terminal residue" evidence="3">
    <location>
        <position position="142"/>
    </location>
</feature>
<feature type="region of interest" description="Disordered" evidence="1">
    <location>
        <begin position="35"/>
        <end position="142"/>
    </location>
</feature>
<keyword evidence="4" id="KW-1185">Reference proteome</keyword>
<sequence length="142" mass="15554">MYSLDGLQDRLKEHAQSLDSLLRLIPAKYYITDKDDADELVRGPFGPAGTQAGHQGGHQEGQEGQGLDPDNVKSIPELQLEKAKKKQLEAEAETEPEADSGIEEDQEDVEMEGNDDDEGTGVDEELDTEDTAKEDAMPVEGR</sequence>